<keyword evidence="1" id="KW-1133">Transmembrane helix</keyword>
<keyword evidence="3" id="KW-1185">Reference proteome</keyword>
<protein>
    <submittedName>
        <fullName evidence="2">Uncharacterized protein</fullName>
    </submittedName>
</protein>
<dbReference type="Proteomes" id="UP001196413">
    <property type="component" value="Unassembled WGS sequence"/>
</dbReference>
<keyword evidence="1" id="KW-0812">Transmembrane</keyword>
<dbReference type="AlphaFoldDB" id="A0AAD5RDP4"/>
<name>A0AAD5RDP4_PARTN</name>
<evidence type="ECO:0000313" key="3">
    <source>
        <dbReference type="Proteomes" id="UP001196413"/>
    </source>
</evidence>
<comment type="caution">
    <text evidence="2">The sequence shown here is derived from an EMBL/GenBank/DDBJ whole genome shotgun (WGS) entry which is preliminary data.</text>
</comment>
<reference evidence="2" key="1">
    <citation type="submission" date="2021-06" db="EMBL/GenBank/DDBJ databases">
        <title>Parelaphostrongylus tenuis whole genome reference sequence.</title>
        <authorList>
            <person name="Garwood T.J."/>
            <person name="Larsen P.A."/>
            <person name="Fountain-Jones N.M."/>
            <person name="Garbe J.R."/>
            <person name="Macchietto M.G."/>
            <person name="Kania S.A."/>
            <person name="Gerhold R.W."/>
            <person name="Richards J.E."/>
            <person name="Wolf T.M."/>
        </authorList>
    </citation>
    <scope>NUCLEOTIDE SEQUENCE</scope>
    <source>
        <strain evidence="2">MNPRO001-30</strain>
        <tissue evidence="2">Meninges</tissue>
    </source>
</reference>
<keyword evidence="1" id="KW-0472">Membrane</keyword>
<evidence type="ECO:0000256" key="1">
    <source>
        <dbReference type="SAM" id="Phobius"/>
    </source>
</evidence>
<evidence type="ECO:0000313" key="2">
    <source>
        <dbReference type="EMBL" id="KAJ1374051.1"/>
    </source>
</evidence>
<organism evidence="2 3">
    <name type="scientific">Parelaphostrongylus tenuis</name>
    <name type="common">Meningeal worm</name>
    <dbReference type="NCBI Taxonomy" id="148309"/>
    <lineage>
        <taxon>Eukaryota</taxon>
        <taxon>Metazoa</taxon>
        <taxon>Ecdysozoa</taxon>
        <taxon>Nematoda</taxon>
        <taxon>Chromadorea</taxon>
        <taxon>Rhabditida</taxon>
        <taxon>Rhabditina</taxon>
        <taxon>Rhabditomorpha</taxon>
        <taxon>Strongyloidea</taxon>
        <taxon>Metastrongylidae</taxon>
        <taxon>Parelaphostrongylus</taxon>
    </lineage>
</organism>
<gene>
    <name evidence="2" type="ORF">KIN20_036644</name>
</gene>
<feature type="transmembrane region" description="Helical" evidence="1">
    <location>
        <begin position="28"/>
        <end position="50"/>
    </location>
</feature>
<accession>A0AAD5RDP4</accession>
<dbReference type="EMBL" id="JAHQIW010007390">
    <property type="protein sequence ID" value="KAJ1374051.1"/>
    <property type="molecule type" value="Genomic_DNA"/>
</dbReference>
<sequence>MTMKMSSHNLLSHVFELVQKQRQRTGYLTFRGPTIATHATCVAIFFIVIFE</sequence>
<proteinExistence type="predicted"/>